<dbReference type="RefSeq" id="WP_056934599.1">
    <property type="nucleotide sequence ID" value="NZ_CP013050.1"/>
</dbReference>
<dbReference type="PATRIC" id="fig|55802.8.peg.2243"/>
<reference evidence="2 3" key="1">
    <citation type="journal article" date="2016" name="Genome Announc.">
        <title>Complete genome sequence of the hyperthermophilic and piezophilic archaeon Thermococcus barophilus Ch5, capable of growth at the expense of hydrogenogenesis from carbon monoxide and formate.</title>
        <authorList>
            <person name="Oger P."/>
            <person name="Sokolova T.G."/>
            <person name="Kozhevnikova D.A."/>
            <person name="Taranov E.A."/>
            <person name="Vannier P."/>
            <person name="Lee H.S."/>
            <person name="Kwon K.K."/>
            <person name="Kang S.G."/>
            <person name="Lee J.H."/>
            <person name="Bonch-Osmolovskaya E.A."/>
            <person name="Lebedinsky A.V."/>
        </authorList>
    </citation>
    <scope>NUCLEOTIDE SEQUENCE [LARGE SCALE GENOMIC DNA]</scope>
    <source>
        <strain evidence="3">Ch5</strain>
    </source>
</reference>
<dbReference type="InterPro" id="IPR013783">
    <property type="entry name" value="Ig-like_fold"/>
</dbReference>
<dbReference type="Proteomes" id="UP000066042">
    <property type="component" value="Chromosome"/>
</dbReference>
<gene>
    <name evidence="2" type="ORF">TBCH5v1_2263</name>
</gene>
<dbReference type="CDD" id="cd00241">
    <property type="entry name" value="DOMON_like"/>
    <property type="match status" value="1"/>
</dbReference>
<protein>
    <recommendedName>
        <fullName evidence="1">CARDB domain-containing protein</fullName>
    </recommendedName>
</protein>
<accession>A0A0S1XED3</accession>
<dbReference type="SUPFAM" id="SSF49344">
    <property type="entry name" value="CBD9-like"/>
    <property type="match status" value="3"/>
</dbReference>
<name>A0A0S1XED3_THEBA</name>
<dbReference type="Gene3D" id="2.60.40.10">
    <property type="entry name" value="Immunoglobulins"/>
    <property type="match status" value="1"/>
</dbReference>
<dbReference type="InterPro" id="IPR011635">
    <property type="entry name" value="CARDB"/>
</dbReference>
<evidence type="ECO:0000313" key="3">
    <source>
        <dbReference type="Proteomes" id="UP000066042"/>
    </source>
</evidence>
<dbReference type="EMBL" id="CP013050">
    <property type="protein sequence ID" value="ALM76159.1"/>
    <property type="molecule type" value="Genomic_DNA"/>
</dbReference>
<dbReference type="Pfam" id="PF07705">
    <property type="entry name" value="CARDB"/>
    <property type="match status" value="1"/>
</dbReference>
<sequence length="866" mass="95255">MKKGPSFVIVVLIVLGLVPAVSGLYGTKVLDGSLGDWGTLDYIATANDNGLAGANLNNLYVAWDDEYLYIMITTRNSQSWDLAYGIGIDVDPGTGNGYTGDMDAWGRRIGFGNGYAIDYEIYFWYSGGSGITADNFITWTGGGWDYKALADVGAGFAYTGDTSTGLQTLEVKIPWTALGGKPEKLALIAWIAGGGDSSAVSSVPWDPAMESLDEPYASWFNGDEWGDTDYFTNLAEIQIAPKTIDGNLSDWENYEIVGVSTLDGPDGADLDKLYVSYDDQYLYIALTTNNTASWGIVYGFGLDVKDGGYTGDTDAWGRKIGFSRGVDYEIYFWYDAGNDKIGGGNFITWTGNGWEYQDVGSVVTYAATCGNGLQILEMAIPWSAIGGRTSELAIIAWVAGSFGGDSAVDTVPLDPDVDGNDWTDQDYLSNFAVIEIPIPKPELTVKLSSNVLDIEPWQPANLTVEVQNLGKVDAKNVKVELYDNDELLSSWIVNVSAESSVSLVYTYEYPGSWGTHVFKAVVDPENVIQEVNEENNIATLELEIGKAVKTQSDMINLGKYVWPRLYEKKYPIVQELLQNITRAKLPAKYQENLTKFQMQLNESLSMFNEGKEMIGIRNMELRGSLKIFAAYSRLLRIQREVEKFLSAVQGELLANKLTKKIDGNLDDWSPETLVYEDTTGFGQQGANLKALYVDYDDNFLYIALTTENKASWRIAYGFALDYKDGGYTGDTDGWGRKISFTRGVDAELYFWWFGEFFGEKGTDRIETMQLVLWNGTGWQYYNLQDIGFAAWTGSTNGLQTLEVAIPWDALGGKPAKIGIVAWITGANAGDSAVETLPDDPSVHDLDPGQEWTDADTISTFAEVTIG</sequence>
<feature type="domain" description="CARDB" evidence="1">
    <location>
        <begin position="440"/>
        <end position="539"/>
    </location>
</feature>
<organism evidence="2 3">
    <name type="scientific">Thermococcus barophilus</name>
    <dbReference type="NCBI Taxonomy" id="55802"/>
    <lineage>
        <taxon>Archaea</taxon>
        <taxon>Methanobacteriati</taxon>
        <taxon>Methanobacteriota</taxon>
        <taxon>Thermococci</taxon>
        <taxon>Thermococcales</taxon>
        <taxon>Thermococcaceae</taxon>
        <taxon>Thermococcus</taxon>
    </lineage>
</organism>
<evidence type="ECO:0000259" key="1">
    <source>
        <dbReference type="Pfam" id="PF07705"/>
    </source>
</evidence>
<dbReference type="GeneID" id="26137482"/>
<evidence type="ECO:0000313" key="2">
    <source>
        <dbReference type="EMBL" id="ALM76159.1"/>
    </source>
</evidence>
<dbReference type="AlphaFoldDB" id="A0A0S1XED3"/>
<dbReference type="Gene3D" id="2.60.40.1190">
    <property type="match status" value="1"/>
</dbReference>
<proteinExistence type="predicted"/>